<sequence>MSHPFPLLLLRLGLRFVYPMLSSDSFPVLPSLPLPKVLSFQRMPSALHLESLAAGNCRQPVRHRWATVHSPELEAHRPSERQIDLPIY</sequence>
<gene>
    <name evidence="2" type="ORF">JAAARDRAFT_216661</name>
</gene>
<dbReference type="AlphaFoldDB" id="A0A067QD67"/>
<dbReference type="EMBL" id="KL197709">
    <property type="protein sequence ID" value="KDQ64120.1"/>
    <property type="molecule type" value="Genomic_DNA"/>
</dbReference>
<reference evidence="3" key="1">
    <citation type="journal article" date="2014" name="Proc. Natl. Acad. Sci. U.S.A.">
        <title>Extensive sampling of basidiomycete genomes demonstrates inadequacy of the white-rot/brown-rot paradigm for wood decay fungi.</title>
        <authorList>
            <person name="Riley R."/>
            <person name="Salamov A.A."/>
            <person name="Brown D.W."/>
            <person name="Nagy L.G."/>
            <person name="Floudas D."/>
            <person name="Held B.W."/>
            <person name="Levasseur A."/>
            <person name="Lombard V."/>
            <person name="Morin E."/>
            <person name="Otillar R."/>
            <person name="Lindquist E.A."/>
            <person name="Sun H."/>
            <person name="LaButti K.M."/>
            <person name="Schmutz J."/>
            <person name="Jabbour D."/>
            <person name="Luo H."/>
            <person name="Baker S.E."/>
            <person name="Pisabarro A.G."/>
            <person name="Walton J.D."/>
            <person name="Blanchette R.A."/>
            <person name="Henrissat B."/>
            <person name="Martin F."/>
            <person name="Cullen D."/>
            <person name="Hibbett D.S."/>
            <person name="Grigoriev I.V."/>
        </authorList>
    </citation>
    <scope>NUCLEOTIDE SEQUENCE [LARGE SCALE GENOMIC DNA]</scope>
    <source>
        <strain evidence="3">MUCL 33604</strain>
    </source>
</reference>
<evidence type="ECO:0000313" key="3">
    <source>
        <dbReference type="Proteomes" id="UP000027265"/>
    </source>
</evidence>
<keyword evidence="3" id="KW-1185">Reference proteome</keyword>
<protein>
    <recommendedName>
        <fullName evidence="4">Secreted protein</fullName>
    </recommendedName>
</protein>
<evidence type="ECO:0008006" key="4">
    <source>
        <dbReference type="Google" id="ProtNLM"/>
    </source>
</evidence>
<dbReference type="Proteomes" id="UP000027265">
    <property type="component" value="Unassembled WGS sequence"/>
</dbReference>
<keyword evidence="1" id="KW-0732">Signal</keyword>
<proteinExistence type="predicted"/>
<name>A0A067QD67_9AGAM</name>
<feature type="chain" id="PRO_5001643929" description="Secreted protein" evidence="1">
    <location>
        <begin position="20"/>
        <end position="88"/>
    </location>
</feature>
<dbReference type="HOGENOM" id="CLU_2469400_0_0_1"/>
<dbReference type="InParanoid" id="A0A067QD67"/>
<organism evidence="2 3">
    <name type="scientific">Jaapia argillacea MUCL 33604</name>
    <dbReference type="NCBI Taxonomy" id="933084"/>
    <lineage>
        <taxon>Eukaryota</taxon>
        <taxon>Fungi</taxon>
        <taxon>Dikarya</taxon>
        <taxon>Basidiomycota</taxon>
        <taxon>Agaricomycotina</taxon>
        <taxon>Agaricomycetes</taxon>
        <taxon>Agaricomycetidae</taxon>
        <taxon>Jaapiales</taxon>
        <taxon>Jaapiaceae</taxon>
        <taxon>Jaapia</taxon>
    </lineage>
</organism>
<evidence type="ECO:0000313" key="2">
    <source>
        <dbReference type="EMBL" id="KDQ64120.1"/>
    </source>
</evidence>
<accession>A0A067QD67</accession>
<feature type="signal peptide" evidence="1">
    <location>
        <begin position="1"/>
        <end position="19"/>
    </location>
</feature>
<evidence type="ECO:0000256" key="1">
    <source>
        <dbReference type="SAM" id="SignalP"/>
    </source>
</evidence>